<keyword evidence="1" id="KW-1133">Transmembrane helix</keyword>
<feature type="transmembrane region" description="Helical" evidence="1">
    <location>
        <begin position="45"/>
        <end position="67"/>
    </location>
</feature>
<gene>
    <name evidence="2" type="ORF">DBRI00130_LOCUS11335</name>
    <name evidence="3" type="ORF">DBRI00130_LOCUS11336</name>
</gene>
<dbReference type="AlphaFoldDB" id="A0A6V2DUS8"/>
<reference evidence="3" key="1">
    <citation type="submission" date="2021-01" db="EMBL/GenBank/DDBJ databases">
        <authorList>
            <person name="Corre E."/>
            <person name="Pelletier E."/>
            <person name="Niang G."/>
            <person name="Scheremetjew M."/>
            <person name="Finn R."/>
            <person name="Kale V."/>
            <person name="Holt S."/>
            <person name="Cochrane G."/>
            <person name="Meng A."/>
            <person name="Brown T."/>
            <person name="Cohen L."/>
        </authorList>
    </citation>
    <scope>NUCLEOTIDE SEQUENCE</scope>
    <source>
        <strain evidence="3">GSO104</strain>
    </source>
</reference>
<keyword evidence="1" id="KW-0472">Membrane</keyword>
<keyword evidence="1" id="KW-0812">Transmembrane</keyword>
<sequence>MYVSRKRTIHRRAGSADAHILKSKFYNSKLTFHQTTKPSGTMIRFYPYTAFLFLFLSTTVSALSSSFSLPAFQRACAIQTSECLDASRLHFQILFVDDDNTQARIASCLLSRVAEYNDALCILFPFSSTISSSPNAPLDAAAPSTALQMCHSLGLCETTCGEMGTSFHLSYFDEYDLIVAMNEDIRSAIFRSMTLEHQEHYGPKCRLLSEFLSPTFCGINSKTKKDTEENPYDVMLHTLDYELREKVAPLADYLTDRSSNVFTTNEVEAALILASAGLTRFCLDTIDAQFDAAFQVLLENNFKKKDVEISWEKAEEQLVRCNASVMGYFSPAQRKRRFDCYMEEMRGLLQGGEEG</sequence>
<protein>
    <submittedName>
        <fullName evidence="3">Uncharacterized protein</fullName>
    </submittedName>
</protein>
<evidence type="ECO:0000313" key="2">
    <source>
        <dbReference type="EMBL" id="CAE4600410.1"/>
    </source>
</evidence>
<name>A0A6V2DUS8_9STRA</name>
<organism evidence="3">
    <name type="scientific">Ditylum brightwellii</name>
    <dbReference type="NCBI Taxonomy" id="49249"/>
    <lineage>
        <taxon>Eukaryota</taxon>
        <taxon>Sar</taxon>
        <taxon>Stramenopiles</taxon>
        <taxon>Ochrophyta</taxon>
        <taxon>Bacillariophyta</taxon>
        <taxon>Mediophyceae</taxon>
        <taxon>Lithodesmiophycidae</taxon>
        <taxon>Lithodesmiales</taxon>
        <taxon>Lithodesmiaceae</taxon>
        <taxon>Ditylum</taxon>
    </lineage>
</organism>
<evidence type="ECO:0000256" key="1">
    <source>
        <dbReference type="SAM" id="Phobius"/>
    </source>
</evidence>
<proteinExistence type="predicted"/>
<evidence type="ECO:0000313" key="3">
    <source>
        <dbReference type="EMBL" id="CAE4600412.1"/>
    </source>
</evidence>
<dbReference type="EMBL" id="HBNS01014087">
    <property type="protein sequence ID" value="CAE4600410.1"/>
    <property type="molecule type" value="Transcribed_RNA"/>
</dbReference>
<dbReference type="EMBL" id="HBNS01014088">
    <property type="protein sequence ID" value="CAE4600412.1"/>
    <property type="molecule type" value="Transcribed_RNA"/>
</dbReference>
<accession>A0A6V2DUS8</accession>